<sequence>MCCTRPPHVSVDTVFEISRYMYRRNTLLIRLLKTLRQPTTGFCLIYQLYFNQSECGVSFELTFAGDSPGTQLKMCCTRPPHVSVDTVFEISRYMYRRSTLLIRLLKTLRQPTTGFCLIYQLYFNQSECGCLTAMLPEGNTRAKILSGCPSLDRRSREAEVGFDRALTTWAISPPPLPNRQHTLDKVQTHTLLVHLCQRE</sequence>
<proteinExistence type="predicted"/>
<organism evidence="1 2">
    <name type="scientific">Opisthorchis viverrini</name>
    <name type="common">Southeast Asian liver fluke</name>
    <dbReference type="NCBI Taxonomy" id="6198"/>
    <lineage>
        <taxon>Eukaryota</taxon>
        <taxon>Metazoa</taxon>
        <taxon>Spiralia</taxon>
        <taxon>Lophotrochozoa</taxon>
        <taxon>Platyhelminthes</taxon>
        <taxon>Trematoda</taxon>
        <taxon>Digenea</taxon>
        <taxon>Opisthorchiida</taxon>
        <taxon>Opisthorchiata</taxon>
        <taxon>Opisthorchiidae</taxon>
        <taxon>Opisthorchis</taxon>
    </lineage>
</organism>
<evidence type="ECO:0000313" key="1">
    <source>
        <dbReference type="EMBL" id="KER26466.1"/>
    </source>
</evidence>
<dbReference type="AlphaFoldDB" id="A0A074ZGQ8"/>
<protein>
    <submittedName>
        <fullName evidence="1">Uncharacterized protein</fullName>
    </submittedName>
</protein>
<dbReference type="RefSeq" id="XP_009169809.1">
    <property type="nucleotide sequence ID" value="XM_009171545.1"/>
</dbReference>
<gene>
    <name evidence="1" type="ORF">T265_06318</name>
</gene>
<dbReference type="Proteomes" id="UP000054324">
    <property type="component" value="Unassembled WGS sequence"/>
</dbReference>
<name>A0A074ZGQ8_OPIVI</name>
<dbReference type="GeneID" id="20320500"/>
<keyword evidence="2" id="KW-1185">Reference proteome</keyword>
<dbReference type="EMBL" id="KL596747">
    <property type="protein sequence ID" value="KER26466.1"/>
    <property type="molecule type" value="Genomic_DNA"/>
</dbReference>
<dbReference type="OrthoDB" id="10514748at2759"/>
<accession>A0A074ZGQ8</accession>
<dbReference type="CTD" id="20320500"/>
<reference evidence="1 2" key="1">
    <citation type="submission" date="2013-11" db="EMBL/GenBank/DDBJ databases">
        <title>Opisthorchis viverrini - life in the bile duct.</title>
        <authorList>
            <person name="Young N.D."/>
            <person name="Nagarajan N."/>
            <person name="Lin S.J."/>
            <person name="Korhonen P.K."/>
            <person name="Jex A.R."/>
            <person name="Hall R.S."/>
            <person name="Safavi-Hemami H."/>
            <person name="Kaewkong W."/>
            <person name="Bertrand D."/>
            <person name="Gao S."/>
            <person name="Seet Q."/>
            <person name="Wongkham S."/>
            <person name="Teh B.T."/>
            <person name="Wongkham C."/>
            <person name="Intapan P.M."/>
            <person name="Maleewong W."/>
            <person name="Yang X."/>
            <person name="Hu M."/>
            <person name="Wang Z."/>
            <person name="Hofmann A."/>
            <person name="Sternberg P.W."/>
            <person name="Tan P."/>
            <person name="Wang J."/>
            <person name="Gasser R.B."/>
        </authorList>
    </citation>
    <scope>NUCLEOTIDE SEQUENCE [LARGE SCALE GENOMIC DNA]</scope>
</reference>
<dbReference type="KEGG" id="ovi:T265_06318"/>
<evidence type="ECO:0000313" key="2">
    <source>
        <dbReference type="Proteomes" id="UP000054324"/>
    </source>
</evidence>